<feature type="compositionally biased region" description="Polar residues" evidence="3">
    <location>
        <begin position="666"/>
        <end position="675"/>
    </location>
</feature>
<dbReference type="EMBL" id="NKHZ01000068">
    <property type="protein sequence ID" value="PNS15758.1"/>
    <property type="molecule type" value="Genomic_DNA"/>
</dbReference>
<evidence type="ECO:0000256" key="2">
    <source>
        <dbReference type="ARBA" id="ARBA00013064"/>
    </source>
</evidence>
<dbReference type="Proteomes" id="UP000243797">
    <property type="component" value="Unassembled WGS sequence"/>
</dbReference>
<feature type="region of interest" description="Disordered" evidence="3">
    <location>
        <begin position="154"/>
        <end position="229"/>
    </location>
</feature>
<dbReference type="CDD" id="cd01446">
    <property type="entry name" value="DSP_MapKP"/>
    <property type="match status" value="1"/>
</dbReference>
<feature type="region of interest" description="Disordered" evidence="3">
    <location>
        <begin position="812"/>
        <end position="881"/>
    </location>
</feature>
<dbReference type="SMART" id="SM00450">
    <property type="entry name" value="RHOD"/>
    <property type="match status" value="1"/>
</dbReference>
<dbReference type="GO" id="GO:0004725">
    <property type="term" value="F:protein tyrosine phosphatase activity"/>
    <property type="evidence" value="ECO:0007669"/>
    <property type="project" value="UniProtKB-EC"/>
</dbReference>
<dbReference type="InterPro" id="IPR050348">
    <property type="entry name" value="Protein-Tyr_Phosphatase"/>
</dbReference>
<feature type="region of interest" description="Disordered" evidence="3">
    <location>
        <begin position="84"/>
        <end position="111"/>
    </location>
</feature>
<dbReference type="SMART" id="SM00194">
    <property type="entry name" value="PTPc"/>
    <property type="match status" value="1"/>
</dbReference>
<dbReference type="PROSITE" id="PS50206">
    <property type="entry name" value="RHODANESE_3"/>
    <property type="match status" value="1"/>
</dbReference>
<feature type="compositionally biased region" description="Polar residues" evidence="3">
    <location>
        <begin position="84"/>
        <end position="108"/>
    </location>
</feature>
<dbReference type="PROSITE" id="PS00383">
    <property type="entry name" value="TYR_PHOSPHATASE_1"/>
    <property type="match status" value="1"/>
</dbReference>
<dbReference type="SUPFAM" id="SSF52821">
    <property type="entry name" value="Rhodanese/Cell cycle control phosphatase"/>
    <property type="match status" value="1"/>
</dbReference>
<dbReference type="PANTHER" id="PTHR19134">
    <property type="entry name" value="RECEPTOR-TYPE TYROSINE-PROTEIN PHOSPHATASE"/>
    <property type="match status" value="1"/>
</dbReference>
<dbReference type="SMART" id="SM00404">
    <property type="entry name" value="PTPc_motif"/>
    <property type="match status" value="1"/>
</dbReference>
<dbReference type="Gene3D" id="3.40.250.10">
    <property type="entry name" value="Rhodanese-like domain"/>
    <property type="match status" value="1"/>
</dbReference>
<accession>A0A2K1QKR7</accession>
<evidence type="ECO:0000313" key="8">
    <source>
        <dbReference type="Proteomes" id="UP000243797"/>
    </source>
</evidence>
<evidence type="ECO:0000256" key="1">
    <source>
        <dbReference type="ARBA" id="ARBA00009649"/>
    </source>
</evidence>
<evidence type="ECO:0000259" key="4">
    <source>
        <dbReference type="PROSITE" id="PS50055"/>
    </source>
</evidence>
<gene>
    <name evidence="7" type="ORF">CAC42_4210</name>
</gene>
<dbReference type="Pfam" id="PF00581">
    <property type="entry name" value="Rhodanese"/>
    <property type="match status" value="1"/>
</dbReference>
<dbReference type="InterPro" id="IPR001763">
    <property type="entry name" value="Rhodanese-like_dom"/>
</dbReference>
<dbReference type="InterPro" id="IPR016130">
    <property type="entry name" value="Tyr_Pase_AS"/>
</dbReference>
<dbReference type="InterPro" id="IPR000387">
    <property type="entry name" value="Tyr_Pase_dom"/>
</dbReference>
<feature type="region of interest" description="Disordered" evidence="3">
    <location>
        <begin position="1"/>
        <end position="67"/>
    </location>
</feature>
<feature type="domain" description="Tyrosine-protein phosphatase" evidence="4">
    <location>
        <begin position="539"/>
        <end position="946"/>
    </location>
</feature>
<dbReference type="InParanoid" id="A0A2K1QKR7"/>
<dbReference type="OrthoDB" id="6058203at2759"/>
<dbReference type="FunFam" id="3.40.250.10:FF:000051">
    <property type="entry name" value="Protein tyrosine phosphatase (Pyp1), putative"/>
    <property type="match status" value="1"/>
</dbReference>
<evidence type="ECO:0000259" key="6">
    <source>
        <dbReference type="PROSITE" id="PS50206"/>
    </source>
</evidence>
<evidence type="ECO:0000259" key="5">
    <source>
        <dbReference type="PROSITE" id="PS50056"/>
    </source>
</evidence>
<dbReference type="AlphaFoldDB" id="A0A2K1QKR7"/>
<comment type="caution">
    <text evidence="7">The sequence shown here is derived from an EMBL/GenBank/DDBJ whole genome shotgun (WGS) entry which is preliminary data.</text>
</comment>
<dbReference type="EC" id="3.1.3.48" evidence="2"/>
<keyword evidence="7" id="KW-0675">Receptor</keyword>
<feature type="domain" description="Tyrosine specific protein phosphatases" evidence="5">
    <location>
        <begin position="764"/>
        <end position="806"/>
    </location>
</feature>
<name>A0A2K1QKR7_9PEZI</name>
<dbReference type="PROSITE" id="PS50056">
    <property type="entry name" value="TYR_PHOSPHATASE_2"/>
    <property type="match status" value="1"/>
</dbReference>
<dbReference type="InterPro" id="IPR000242">
    <property type="entry name" value="PTP_cat"/>
</dbReference>
<dbReference type="PRINTS" id="PR00700">
    <property type="entry name" value="PRTYPHPHTASE"/>
</dbReference>
<dbReference type="Pfam" id="PF00102">
    <property type="entry name" value="Y_phosphatase"/>
    <property type="match status" value="2"/>
</dbReference>
<dbReference type="InterPro" id="IPR003595">
    <property type="entry name" value="Tyr_Pase_cat"/>
</dbReference>
<reference evidence="7 8" key="1">
    <citation type="submission" date="2017-06" db="EMBL/GenBank/DDBJ databases">
        <title>Draft genome sequence of a variant of Elsinoe murrayae.</title>
        <authorList>
            <person name="Cheng Q."/>
        </authorList>
    </citation>
    <scope>NUCLEOTIDE SEQUENCE [LARGE SCALE GENOMIC DNA]</scope>
    <source>
        <strain evidence="7 8">CQ-2017a</strain>
    </source>
</reference>
<feature type="compositionally biased region" description="Basic and acidic residues" evidence="3">
    <location>
        <begin position="812"/>
        <end position="848"/>
    </location>
</feature>
<comment type="similarity">
    <text evidence="1">Belongs to the protein-tyrosine phosphatase family. Non-receptor class subfamily.</text>
</comment>
<protein>
    <recommendedName>
        <fullName evidence="2">protein-tyrosine-phosphatase</fullName>
        <ecNumber evidence="2">3.1.3.48</ecNumber>
    </recommendedName>
</protein>
<dbReference type="SUPFAM" id="SSF52799">
    <property type="entry name" value="(Phosphotyrosine protein) phosphatases II"/>
    <property type="match status" value="1"/>
</dbReference>
<keyword evidence="8" id="KW-1185">Reference proteome</keyword>
<feature type="region of interest" description="Disordered" evidence="3">
    <location>
        <begin position="651"/>
        <end position="709"/>
    </location>
</feature>
<feature type="compositionally biased region" description="Low complexity" evidence="3">
    <location>
        <begin position="1"/>
        <end position="29"/>
    </location>
</feature>
<evidence type="ECO:0000313" key="7">
    <source>
        <dbReference type="EMBL" id="PNS15758.1"/>
    </source>
</evidence>
<feature type="compositionally biased region" description="Basic and acidic residues" evidence="3">
    <location>
        <begin position="656"/>
        <end position="665"/>
    </location>
</feature>
<feature type="compositionally biased region" description="Polar residues" evidence="3">
    <location>
        <begin position="858"/>
        <end position="873"/>
    </location>
</feature>
<dbReference type="FunCoup" id="A0A2K1QKR7">
    <property type="interactions" value="69"/>
</dbReference>
<organism evidence="7 8">
    <name type="scientific">Sphaceloma murrayae</name>
    <dbReference type="NCBI Taxonomy" id="2082308"/>
    <lineage>
        <taxon>Eukaryota</taxon>
        <taxon>Fungi</taxon>
        <taxon>Dikarya</taxon>
        <taxon>Ascomycota</taxon>
        <taxon>Pezizomycotina</taxon>
        <taxon>Dothideomycetes</taxon>
        <taxon>Dothideomycetidae</taxon>
        <taxon>Myriangiales</taxon>
        <taxon>Elsinoaceae</taxon>
        <taxon>Sphaceloma</taxon>
    </lineage>
</organism>
<dbReference type="InterPro" id="IPR029021">
    <property type="entry name" value="Prot-tyrosine_phosphatase-like"/>
</dbReference>
<dbReference type="STRING" id="2082308.A0A2K1QKR7"/>
<feature type="compositionally biased region" description="Polar residues" evidence="3">
    <location>
        <begin position="56"/>
        <end position="67"/>
    </location>
</feature>
<evidence type="ECO:0000256" key="3">
    <source>
        <dbReference type="SAM" id="MobiDB-lite"/>
    </source>
</evidence>
<dbReference type="Gene3D" id="3.90.190.10">
    <property type="entry name" value="Protein tyrosine phosphatase superfamily"/>
    <property type="match status" value="1"/>
</dbReference>
<dbReference type="PROSITE" id="PS50055">
    <property type="entry name" value="TYR_PHOSPHATASE_PTP"/>
    <property type="match status" value="1"/>
</dbReference>
<dbReference type="InterPro" id="IPR036873">
    <property type="entry name" value="Rhodanese-like_dom_sf"/>
</dbReference>
<proteinExistence type="inferred from homology"/>
<sequence length="953" mass="104204">MSVATSASSPHSHTPRSSRPSTTPSVRPTIPGPIPGSVGQAMPPLMTPSISMARPPSSTKVRSPSPNYFGFQASSNALPVSTYAGQNGQHTRNNWSPPSSTVRSTAAASPSIVPLDQNPEFAAFRRQSEGMGRAFSLASLHNYSQNVLPTTTVADDRKWPNNAGGTPTRLKSDHKIKSPPRPGPYVLDPDAASLGRSPKRHLSSDSSTFPAEARKASPATHGPTEPTIANGELAASPEELTHPPLFALKPPSFSIPSKPRAATVPVPTNGNTSLVPPQRVVTLLEAHPEQILILDLRVSTQYAKSRITGALNLCIPTTLMKRPSFTVEKLAETFKSEDQRGKFDNWRSTKYIIVYDAAASQMKDAAICLNTIKKFDSEGYTGITYVVQGGFADFAAKFPKYVDKGCGSMSGGPPKLNLSGQDEPLPVTGGCPMPMTKQAANPFFGNIRQNMDLIGGVGQMALKKPSNINQASTSDLPDWLRTAADDGNKGKVVSDYFLHIEKREQKRMQDALSGGVSYGTPSAETPSSVRIAGIEKGSKNRYNNIWPFEHTRVKLEGVPDHGCDYVNANHVKSSLSNKRYIATQGPIPATFADFWNMVWQQDVRVLVMLTAEKEGNQVKAHNYWSEGTYGPFNLSLLSERKATLDLAKISRHRARSSLDRERKSSESNGRPSLESTSRKPSLDASKPNIIRNDSKGDPSTLAQIAPNAPAGEEPFVTVRKFTLSHSNEPFEPLREITHLQYSSWPDFGAPAHPAHLLGLVEQTDAVVRSLTHAKRDEPEPEGSRQVLVHCSAGCGRTGTFCTVDTVIDVLKRQRRERERERERKHTELDREATPMDLDSKSPQKEGHGRLSSPFKSAFGSSGPANGVSGSDPTNPFFGDGVKGMEAVDRQLEKEEKEREWDIDGNWLLKDGTDLIEKTVEDFRHQRLSMVQSLRQYVLCYESVMEWLVGEGGE</sequence>
<dbReference type="PANTHER" id="PTHR19134:SF561">
    <property type="entry name" value="PROTEIN TYROSINE PHOSPHATASE 36E, ISOFORM A"/>
    <property type="match status" value="1"/>
</dbReference>
<feature type="domain" description="Rhodanese" evidence="6">
    <location>
        <begin position="287"/>
        <end position="403"/>
    </location>
</feature>